<dbReference type="Proteomes" id="UP000789508">
    <property type="component" value="Unassembled WGS sequence"/>
</dbReference>
<organism evidence="2 3">
    <name type="scientific">Ambispora leptoticha</name>
    <dbReference type="NCBI Taxonomy" id="144679"/>
    <lineage>
        <taxon>Eukaryota</taxon>
        <taxon>Fungi</taxon>
        <taxon>Fungi incertae sedis</taxon>
        <taxon>Mucoromycota</taxon>
        <taxon>Glomeromycotina</taxon>
        <taxon>Glomeromycetes</taxon>
        <taxon>Archaeosporales</taxon>
        <taxon>Ambisporaceae</taxon>
        <taxon>Ambispora</taxon>
    </lineage>
</organism>
<gene>
    <name evidence="2" type="ORF">ALEPTO_LOCUS6882</name>
</gene>
<dbReference type="OrthoDB" id="10460287at2759"/>
<feature type="chain" id="PRO_5040305261" evidence="1">
    <location>
        <begin position="27"/>
        <end position="110"/>
    </location>
</feature>
<dbReference type="EMBL" id="CAJVPS010002609">
    <property type="protein sequence ID" value="CAG8572561.1"/>
    <property type="molecule type" value="Genomic_DNA"/>
</dbReference>
<evidence type="ECO:0000313" key="2">
    <source>
        <dbReference type="EMBL" id="CAG8572561.1"/>
    </source>
</evidence>
<proteinExistence type="predicted"/>
<reference evidence="2" key="1">
    <citation type="submission" date="2021-06" db="EMBL/GenBank/DDBJ databases">
        <authorList>
            <person name="Kallberg Y."/>
            <person name="Tangrot J."/>
            <person name="Rosling A."/>
        </authorList>
    </citation>
    <scope>NUCLEOTIDE SEQUENCE</scope>
    <source>
        <strain evidence="2">FL130A</strain>
    </source>
</reference>
<sequence>MTQAFNPNLFIRVFLSLFAIFMTIHAAPVPGNGDYSNNNIGLGNYGDMGQGNTIVNGPNAKTYGSGMNFDGSSGKYGGIFNQGSGTGSHSIFNVNGKGDFSNLNQATSQA</sequence>
<evidence type="ECO:0000256" key="1">
    <source>
        <dbReference type="SAM" id="SignalP"/>
    </source>
</evidence>
<comment type="caution">
    <text evidence="2">The sequence shown here is derived from an EMBL/GenBank/DDBJ whole genome shotgun (WGS) entry which is preliminary data.</text>
</comment>
<evidence type="ECO:0000313" key="3">
    <source>
        <dbReference type="Proteomes" id="UP000789508"/>
    </source>
</evidence>
<keyword evidence="1" id="KW-0732">Signal</keyword>
<accession>A0A9N9BQS5</accession>
<protein>
    <submittedName>
        <fullName evidence="2">8069_t:CDS:1</fullName>
    </submittedName>
</protein>
<feature type="signal peptide" evidence="1">
    <location>
        <begin position="1"/>
        <end position="26"/>
    </location>
</feature>
<name>A0A9N9BQS5_9GLOM</name>
<dbReference type="AlphaFoldDB" id="A0A9N9BQS5"/>
<keyword evidence="3" id="KW-1185">Reference proteome</keyword>